<name>A0A9W6ZDJ1_9STRA</name>
<dbReference type="Proteomes" id="UP001165160">
    <property type="component" value="Unassembled WGS sequence"/>
</dbReference>
<evidence type="ECO:0000256" key="3">
    <source>
        <dbReference type="SAM" id="SignalP"/>
    </source>
</evidence>
<feature type="signal peptide" evidence="3">
    <location>
        <begin position="1"/>
        <end position="21"/>
    </location>
</feature>
<comment type="caution">
    <text evidence="5">The sequence shown here is derived from an EMBL/GenBank/DDBJ whole genome shotgun (WGS) entry which is preliminary data.</text>
</comment>
<dbReference type="SUPFAM" id="SSF56112">
    <property type="entry name" value="Protein kinase-like (PK-like)"/>
    <property type="match status" value="1"/>
</dbReference>
<feature type="region of interest" description="Disordered" evidence="2">
    <location>
        <begin position="58"/>
        <end position="79"/>
    </location>
</feature>
<gene>
    <name evidence="5" type="ORF">TrVE_jg11640</name>
</gene>
<sequence length="763" mass="84506">MRHSSPPLLLFLLLIALLGQGKLLIMFNPCESFQLQPSNLGNLHVINNNVISSRLKARDTGADTDAKPTYPTTSKLIQPTDQPKSYYYSRPHLILLRLTSLTLPFLFWYLRLLSNTLLLKLPPLNTDEHSQSSLFSEEGLHLKSLVCGSKSVALLKSIQVLTLRTDLSSFLLKKSPLNTVRLQLWNAQLSTTVSDVPLTFSPSFALEQISLAWNVPLASVKKIITFTESNAIAGASIGQVYKIRLNPCPELTSLLGPQSVSEWTGRDVALKVQRPEAPSSVGLDVFLLREFGTWLSKSRGGDVEGVINTFCAGLIKELDYVNEAENGERFYKVYGEYQNVKIPRSCAGLTRRNVLIQEWIEGTTGPWKKEEGMDMVRTGIKCCVSQLMETGYFHADPHRGNLVRTVEGELAFIDFGMMADVSSAERYGLIGLVFGLQNKDLELITENLLNLGFLNDTTQIDILIPRLRAALKNATGGTGKARDMNFASLQTELDSISSENVLQFQTPPFFTVIIRTLTILEGMALSVDPEFRLVKGAYPFVLRQVLGDGGENGVNCPEELKILLIKILVNKDTGRINWQRLNKFLSLAQSASSTSTDTLLDSPSETKDTTDTLSLFFTFLTSDAGLFLKQPLVHEIAQTIDMLAIRSEISLENLTSGLIKFDKSARSNLDDSQLIAVSNFIEMLTTTLLKTTSAEDTDRLTAMRNVLSQVTSRLQEASNTKESRKKTLEIVEAATDVAREVAVEVLEIRSKRAVKQIFGLAGV</sequence>
<dbReference type="PANTHER" id="PTHR10566">
    <property type="entry name" value="CHAPERONE-ACTIVITY OF BC1 COMPLEX CABC1 -RELATED"/>
    <property type="match status" value="1"/>
</dbReference>
<dbReference type="CDD" id="cd05121">
    <property type="entry name" value="ABC1_ADCK3-like"/>
    <property type="match status" value="1"/>
</dbReference>
<comment type="similarity">
    <text evidence="1">Belongs to the protein kinase superfamily. ADCK protein kinase family.</text>
</comment>
<feature type="domain" description="ABC1 atypical kinase-like" evidence="4">
    <location>
        <begin position="264"/>
        <end position="446"/>
    </location>
</feature>
<evidence type="ECO:0000313" key="5">
    <source>
        <dbReference type="EMBL" id="GMH48145.1"/>
    </source>
</evidence>
<accession>A0A9W6ZDJ1</accession>
<evidence type="ECO:0000256" key="2">
    <source>
        <dbReference type="SAM" id="MobiDB-lite"/>
    </source>
</evidence>
<dbReference type="PANTHER" id="PTHR10566:SF128">
    <property type="entry name" value="UBIB DOMAIN CONTAINING KINASE"/>
    <property type="match status" value="1"/>
</dbReference>
<dbReference type="InterPro" id="IPR011009">
    <property type="entry name" value="Kinase-like_dom_sf"/>
</dbReference>
<feature type="chain" id="PRO_5040775446" description="ABC1 atypical kinase-like domain-containing protein" evidence="3">
    <location>
        <begin position="22"/>
        <end position="763"/>
    </location>
</feature>
<dbReference type="InterPro" id="IPR004147">
    <property type="entry name" value="ABC1_dom"/>
</dbReference>
<keyword evidence="3" id="KW-0732">Signal</keyword>
<protein>
    <recommendedName>
        <fullName evidence="4">ABC1 atypical kinase-like domain-containing protein</fullName>
    </recommendedName>
</protein>
<organism evidence="5 6">
    <name type="scientific">Triparma verrucosa</name>
    <dbReference type="NCBI Taxonomy" id="1606542"/>
    <lineage>
        <taxon>Eukaryota</taxon>
        <taxon>Sar</taxon>
        <taxon>Stramenopiles</taxon>
        <taxon>Ochrophyta</taxon>
        <taxon>Bolidophyceae</taxon>
        <taxon>Parmales</taxon>
        <taxon>Triparmaceae</taxon>
        <taxon>Triparma</taxon>
    </lineage>
</organism>
<dbReference type="EMBL" id="BRXX01000581">
    <property type="protein sequence ID" value="GMH48145.1"/>
    <property type="molecule type" value="Genomic_DNA"/>
</dbReference>
<evidence type="ECO:0000259" key="4">
    <source>
        <dbReference type="Pfam" id="PF03109"/>
    </source>
</evidence>
<evidence type="ECO:0000313" key="6">
    <source>
        <dbReference type="Proteomes" id="UP001165160"/>
    </source>
</evidence>
<reference evidence="6" key="1">
    <citation type="journal article" date="2023" name="Commun. Biol.">
        <title>Genome analysis of Parmales, the sister group of diatoms, reveals the evolutionary specialization of diatoms from phago-mixotrophs to photoautotrophs.</title>
        <authorList>
            <person name="Ban H."/>
            <person name="Sato S."/>
            <person name="Yoshikawa S."/>
            <person name="Yamada K."/>
            <person name="Nakamura Y."/>
            <person name="Ichinomiya M."/>
            <person name="Sato N."/>
            <person name="Blanc-Mathieu R."/>
            <person name="Endo H."/>
            <person name="Kuwata A."/>
            <person name="Ogata H."/>
        </authorList>
    </citation>
    <scope>NUCLEOTIDE SEQUENCE [LARGE SCALE GENOMIC DNA]</scope>
    <source>
        <strain evidence="6">NIES 3699</strain>
    </source>
</reference>
<evidence type="ECO:0000256" key="1">
    <source>
        <dbReference type="ARBA" id="ARBA00009670"/>
    </source>
</evidence>
<feature type="compositionally biased region" description="Polar residues" evidence="2">
    <location>
        <begin position="70"/>
        <end position="79"/>
    </location>
</feature>
<dbReference type="Pfam" id="PF03109">
    <property type="entry name" value="ABC1"/>
    <property type="match status" value="1"/>
</dbReference>
<proteinExistence type="inferred from homology"/>
<dbReference type="AlphaFoldDB" id="A0A9W6ZDJ1"/>
<dbReference type="InterPro" id="IPR050154">
    <property type="entry name" value="UbiB_kinase"/>
</dbReference>
<keyword evidence="6" id="KW-1185">Reference proteome</keyword>